<dbReference type="Pfam" id="PF07690">
    <property type="entry name" value="MFS_1"/>
    <property type="match status" value="1"/>
</dbReference>
<keyword evidence="1 4" id="KW-0812">Transmembrane</keyword>
<evidence type="ECO:0000256" key="1">
    <source>
        <dbReference type="ARBA" id="ARBA00022692"/>
    </source>
</evidence>
<dbReference type="Proteomes" id="UP000321304">
    <property type="component" value="Unassembled WGS sequence"/>
</dbReference>
<feature type="transmembrane region" description="Helical" evidence="4">
    <location>
        <begin position="185"/>
        <end position="203"/>
    </location>
</feature>
<feature type="transmembrane region" description="Helical" evidence="4">
    <location>
        <begin position="414"/>
        <end position="438"/>
    </location>
</feature>
<dbReference type="GO" id="GO:0022857">
    <property type="term" value="F:transmembrane transporter activity"/>
    <property type="evidence" value="ECO:0007669"/>
    <property type="project" value="InterPro"/>
</dbReference>
<evidence type="ECO:0000313" key="7">
    <source>
        <dbReference type="Proteomes" id="UP000321304"/>
    </source>
</evidence>
<feature type="transmembrane region" description="Helical" evidence="4">
    <location>
        <begin position="152"/>
        <end position="173"/>
    </location>
</feature>
<dbReference type="InterPro" id="IPR036259">
    <property type="entry name" value="MFS_trans_sf"/>
</dbReference>
<dbReference type="PANTHER" id="PTHR23539">
    <property type="entry name" value="MFS TRANSPORTER"/>
    <property type="match status" value="1"/>
</dbReference>
<keyword evidence="7" id="KW-1185">Reference proteome</keyword>
<dbReference type="SUPFAM" id="SSF103473">
    <property type="entry name" value="MFS general substrate transporter"/>
    <property type="match status" value="1"/>
</dbReference>
<feature type="transmembrane region" description="Helical" evidence="4">
    <location>
        <begin position="57"/>
        <end position="84"/>
    </location>
</feature>
<evidence type="ECO:0000313" key="6">
    <source>
        <dbReference type="EMBL" id="TWB96000.1"/>
    </source>
</evidence>
<dbReference type="PROSITE" id="PS50850">
    <property type="entry name" value="MFS"/>
    <property type="match status" value="1"/>
</dbReference>
<feature type="transmembrane region" description="Helical" evidence="4">
    <location>
        <begin position="209"/>
        <end position="231"/>
    </location>
</feature>
<dbReference type="EMBL" id="VITY01000008">
    <property type="protein sequence ID" value="TWB96000.1"/>
    <property type="molecule type" value="Genomic_DNA"/>
</dbReference>
<dbReference type="AlphaFoldDB" id="A0A560LS04"/>
<evidence type="ECO:0000256" key="2">
    <source>
        <dbReference type="ARBA" id="ARBA00022989"/>
    </source>
</evidence>
<gene>
    <name evidence="6" type="ORF">FBZ93_10839</name>
</gene>
<feature type="transmembrane region" description="Helical" evidence="4">
    <location>
        <begin position="263"/>
        <end position="287"/>
    </location>
</feature>
<dbReference type="STRING" id="1755647.AS156_14735"/>
<accession>A0A560LS04</accession>
<organism evidence="6 7">
    <name type="scientific">Bradyrhizobium macuxiense</name>
    <dbReference type="NCBI Taxonomy" id="1755647"/>
    <lineage>
        <taxon>Bacteria</taxon>
        <taxon>Pseudomonadati</taxon>
        <taxon>Pseudomonadota</taxon>
        <taxon>Alphaproteobacteria</taxon>
        <taxon>Hyphomicrobiales</taxon>
        <taxon>Nitrobacteraceae</taxon>
        <taxon>Bradyrhizobium</taxon>
    </lineage>
</organism>
<evidence type="ECO:0000256" key="4">
    <source>
        <dbReference type="SAM" id="Phobius"/>
    </source>
</evidence>
<dbReference type="PANTHER" id="PTHR23539:SF1">
    <property type="entry name" value="MAJOR FACILITATOR SUPERFAMILY (MFS) PROFILE DOMAIN-CONTAINING PROTEIN"/>
    <property type="match status" value="1"/>
</dbReference>
<proteinExistence type="predicted"/>
<name>A0A560LS04_9BRAD</name>
<evidence type="ECO:0000259" key="5">
    <source>
        <dbReference type="PROSITE" id="PS50850"/>
    </source>
</evidence>
<keyword evidence="3 4" id="KW-0472">Membrane</keyword>
<feature type="transmembrane region" description="Helical" evidence="4">
    <location>
        <begin position="330"/>
        <end position="352"/>
    </location>
</feature>
<reference evidence="6 7" key="1">
    <citation type="submission" date="2019-06" db="EMBL/GenBank/DDBJ databases">
        <title>Genomic Encyclopedia of Type Strains, Phase IV (KMG-V): Genome sequencing to study the core and pangenomes of soil and plant-associated prokaryotes.</title>
        <authorList>
            <person name="Whitman W."/>
        </authorList>
    </citation>
    <scope>NUCLEOTIDE SEQUENCE [LARGE SCALE GENOMIC DNA]</scope>
    <source>
        <strain evidence="6 7">BR 10355</strain>
    </source>
</reference>
<feature type="transmembrane region" description="Helical" evidence="4">
    <location>
        <begin position="299"/>
        <end position="318"/>
    </location>
</feature>
<feature type="transmembrane region" description="Helical" evidence="4">
    <location>
        <begin position="90"/>
        <end position="110"/>
    </location>
</feature>
<keyword evidence="2 4" id="KW-1133">Transmembrane helix</keyword>
<dbReference type="Gene3D" id="1.20.1250.20">
    <property type="entry name" value="MFS general substrate transporter like domains"/>
    <property type="match status" value="2"/>
</dbReference>
<dbReference type="InterPro" id="IPR020846">
    <property type="entry name" value="MFS_dom"/>
</dbReference>
<sequence length="445" mass="46082">MSAAISGSRIVPTVAVRIASLPVAQKYPSTTASFGVPARSWNMPDRKAKSSSAPARLWPLLAVNFFMADMQSGIGPFVGVFLQLHGWTSGLIGTALTLGNVAGMLITTPIGGCIDTTNHKRAWVIVPGVAVVVASAVILMSQSFWAVALSQVATSIAGAAIVPAVTGITLGIVRQRGFNRQNGRNQAFNHAGNMVGAAASGYLGWQYGYVAVFVLAALFGAVTIACVLMIPPGSIDHHAARGKEEDPDSQPSGFSVLVKHKPLLVLAVALAAFHLGNASIVPLYGLAAVAGNYANGPSFVATTIVVAQAVMILASIAGMRAAERRNYWPVLLLSFLVLPVRGVLAFFLSGWWGVLPVQILDGIGAGLQSVAVPGMVARSLNGTGRVNLGQGAVITVQGIGASLSPALGGWIAQWVGYGPVFLVLGGLGLVSVALWIVFRSTVQEF</sequence>
<comment type="caution">
    <text evidence="6">The sequence shown here is derived from an EMBL/GenBank/DDBJ whole genome shotgun (WGS) entry which is preliminary data.</text>
</comment>
<feature type="transmembrane region" description="Helical" evidence="4">
    <location>
        <begin position="122"/>
        <end position="146"/>
    </location>
</feature>
<dbReference type="InterPro" id="IPR011701">
    <property type="entry name" value="MFS"/>
</dbReference>
<feature type="domain" description="Major facilitator superfamily (MFS) profile" evidence="5">
    <location>
        <begin position="264"/>
        <end position="445"/>
    </location>
</feature>
<evidence type="ECO:0000256" key="3">
    <source>
        <dbReference type="ARBA" id="ARBA00023136"/>
    </source>
</evidence>
<protein>
    <submittedName>
        <fullName evidence="6">Putative MFS family arabinose efflux permease</fullName>
    </submittedName>
</protein>